<dbReference type="GO" id="GO:0004177">
    <property type="term" value="F:aminopeptidase activity"/>
    <property type="evidence" value="ECO:0007669"/>
    <property type="project" value="UniProtKB-KW"/>
</dbReference>
<keyword evidence="3" id="KW-0378">Hydrolase</keyword>
<dbReference type="RefSeq" id="WP_025386417.1">
    <property type="nucleotide sequence ID" value="NZ_LCUA01000010.1"/>
</dbReference>
<keyword evidence="3" id="KW-0031">Aminopeptidase</keyword>
<evidence type="ECO:0000313" key="3">
    <source>
        <dbReference type="EMBL" id="KTD44558.1"/>
    </source>
</evidence>
<sequence length="402" mass="45663">MNDISRGNLRIKGFDDAEMDFQLIRQLGAVTHKAASIGECLNIARQIQSGKPEDWVQAFKQSAEWQKKDGLERLTQKHIVSGREQLFKACNSFRAAEYYSPCSSKEHRQLGINSAECFVMAVGTMDLHFESHAIPYKNIHIPVYFISPQNDGAKRKTILIVSGFDGTMEEEFFMRGMAAIERGYNVIHFAGPGQMDVFRNYPDTFFEPDFEDVVKRVIDHFEFRQEVDMRKLALLGVSIGGYFATRAACYEPRIKALIANSPVLDVYAYTASFADMDPSQIPDEQDFTLEDLPAIPDEEFPPGLKATTEQLMIRYGRRSFKNTFTYLKNFKVGEALKNVNCPCLALIGDGEGGEPRKQYTEFCKIVRADYYEFNDFEGASTHCQVGNVSFANAVMYDWLDKL</sequence>
<dbReference type="Gene3D" id="1.20.1440.110">
    <property type="entry name" value="acylaminoacyl peptidase"/>
    <property type="match status" value="1"/>
</dbReference>
<evidence type="ECO:0000313" key="4">
    <source>
        <dbReference type="Proteomes" id="UP000054858"/>
    </source>
</evidence>
<accession>A0A0W0XJ54</accession>
<dbReference type="Proteomes" id="UP000054858">
    <property type="component" value="Unassembled WGS sequence"/>
</dbReference>
<dbReference type="InterPro" id="IPR000073">
    <property type="entry name" value="AB_hydrolase_1"/>
</dbReference>
<name>A0A0W0XJ54_9GAMM</name>
<gene>
    <name evidence="3" type="ORF">Loak_0069</name>
</gene>
<dbReference type="InterPro" id="IPR050261">
    <property type="entry name" value="FrsA_esterase"/>
</dbReference>
<dbReference type="PANTHER" id="PTHR22946:SF12">
    <property type="entry name" value="CONIDIAL PIGMENT BIOSYNTHESIS PROTEIN AYG1 (AFU_ORTHOLOGUE AFUA_2G17550)"/>
    <property type="match status" value="1"/>
</dbReference>
<protein>
    <submittedName>
        <fullName evidence="3">Dipeptidyl aminopeptidase/acylaminoacyl peptidase</fullName>
    </submittedName>
</protein>
<evidence type="ECO:0000259" key="2">
    <source>
        <dbReference type="Pfam" id="PF00561"/>
    </source>
</evidence>
<reference evidence="3 4" key="1">
    <citation type="submission" date="2015-11" db="EMBL/GenBank/DDBJ databases">
        <title>Genomic analysis of 38 Legionella species identifies large and diverse effector repertoires.</title>
        <authorList>
            <person name="Burstein D."/>
            <person name="Amaro F."/>
            <person name="Zusman T."/>
            <person name="Lifshitz Z."/>
            <person name="Cohen O."/>
            <person name="Gilbert J.A."/>
            <person name="Pupko T."/>
            <person name="Shuman H.A."/>
            <person name="Segal G."/>
        </authorList>
    </citation>
    <scope>NUCLEOTIDE SEQUENCE [LARGE SCALE GENOMIC DNA]</scope>
    <source>
        <strain evidence="3 4">Oak Ridge-10</strain>
    </source>
</reference>
<comment type="caution">
    <text evidence="3">The sequence shown here is derived from an EMBL/GenBank/DDBJ whole genome shotgun (WGS) entry which is preliminary data.</text>
</comment>
<dbReference type="InterPro" id="IPR029058">
    <property type="entry name" value="AB_hydrolase_fold"/>
</dbReference>
<dbReference type="Pfam" id="PF00561">
    <property type="entry name" value="Abhydrolase_1"/>
    <property type="match status" value="1"/>
</dbReference>
<organism evidence="3 4">
    <name type="scientific">Legionella oakridgensis</name>
    <dbReference type="NCBI Taxonomy" id="29423"/>
    <lineage>
        <taxon>Bacteria</taxon>
        <taxon>Pseudomonadati</taxon>
        <taxon>Pseudomonadota</taxon>
        <taxon>Gammaproteobacteria</taxon>
        <taxon>Legionellales</taxon>
        <taxon>Legionellaceae</taxon>
        <taxon>Legionella</taxon>
    </lineage>
</organism>
<feature type="domain" description="AB hydrolase-1" evidence="2">
    <location>
        <begin position="158"/>
        <end position="313"/>
    </location>
</feature>
<evidence type="ECO:0000256" key="1">
    <source>
        <dbReference type="ARBA" id="ARBA00038115"/>
    </source>
</evidence>
<dbReference type="PANTHER" id="PTHR22946">
    <property type="entry name" value="DIENELACTONE HYDROLASE DOMAIN-CONTAINING PROTEIN-RELATED"/>
    <property type="match status" value="1"/>
</dbReference>
<keyword evidence="3" id="KW-0645">Protease</keyword>
<dbReference type="PATRIC" id="fig|29423.5.peg.74"/>
<dbReference type="Gene3D" id="3.40.50.1820">
    <property type="entry name" value="alpha/beta hydrolase"/>
    <property type="match status" value="1"/>
</dbReference>
<proteinExistence type="inferred from homology"/>
<dbReference type="EMBL" id="LNYP01000002">
    <property type="protein sequence ID" value="KTD44558.1"/>
    <property type="molecule type" value="Genomic_DNA"/>
</dbReference>
<dbReference type="SUPFAM" id="SSF53474">
    <property type="entry name" value="alpha/beta-Hydrolases"/>
    <property type="match status" value="1"/>
</dbReference>
<comment type="similarity">
    <text evidence="1">Belongs to the AB hydrolase superfamily. FUS2 hydrolase family.</text>
</comment>
<dbReference type="AlphaFoldDB" id="A0A0W0XJ54"/>